<accession>A0A480A519</accession>
<protein>
    <submittedName>
        <fullName evidence="1">Uncharacterized protein</fullName>
    </submittedName>
</protein>
<dbReference type="EMBL" id="BJCE01000283">
    <property type="protein sequence ID" value="GCL39612.1"/>
    <property type="molecule type" value="Genomic_DNA"/>
</dbReference>
<dbReference type="Proteomes" id="UP000300142">
    <property type="component" value="Unassembled WGS sequence"/>
</dbReference>
<name>A0A480A519_9CYAN</name>
<comment type="caution">
    <text evidence="1">The sequence shown here is derived from an EMBL/GenBank/DDBJ whole genome shotgun (WGS) entry which is preliminary data.</text>
</comment>
<reference evidence="2" key="1">
    <citation type="submission" date="2019-02" db="EMBL/GenBank/DDBJ databases">
        <title>Draft genome sequence of Sphaerospermopsis reniformis NIES-1949.</title>
        <authorList>
            <person name="Yamaguchi H."/>
            <person name="Suzuki S."/>
            <person name="Kawachi M."/>
        </authorList>
    </citation>
    <scope>NUCLEOTIDE SEQUENCE [LARGE SCALE GENOMIC DNA]</scope>
    <source>
        <strain evidence="2">NIES-1949</strain>
    </source>
</reference>
<sequence>MQSSRGKIMTLEQAVLENLRDLPTDKQQEVLDFIQFLKYKLSAKIPVAISGNQEVFTETQEVNDFWSALQDFRQRVDLESIDDDTFGSLNADGRR</sequence>
<proteinExistence type="predicted"/>
<evidence type="ECO:0000313" key="1">
    <source>
        <dbReference type="EMBL" id="GCL39612.1"/>
    </source>
</evidence>
<organism evidence="1 2">
    <name type="scientific">Sphaerospermopsis reniformis</name>
    <dbReference type="NCBI Taxonomy" id="531300"/>
    <lineage>
        <taxon>Bacteria</taxon>
        <taxon>Bacillati</taxon>
        <taxon>Cyanobacteriota</taxon>
        <taxon>Cyanophyceae</taxon>
        <taxon>Nostocales</taxon>
        <taxon>Aphanizomenonaceae</taxon>
        <taxon>Sphaerospermopsis</taxon>
    </lineage>
</organism>
<dbReference type="RefSeq" id="WP_236104166.1">
    <property type="nucleotide sequence ID" value="NZ_BJCE01000283.1"/>
</dbReference>
<evidence type="ECO:0000313" key="2">
    <source>
        <dbReference type="Proteomes" id="UP000300142"/>
    </source>
</evidence>
<keyword evidence="2" id="KW-1185">Reference proteome</keyword>
<dbReference type="AlphaFoldDB" id="A0A480A519"/>
<gene>
    <name evidence="1" type="ORF">SR1949_47390</name>
</gene>